<evidence type="ECO:0000256" key="1">
    <source>
        <dbReference type="SAM" id="SignalP"/>
    </source>
</evidence>
<dbReference type="SUPFAM" id="SSF53850">
    <property type="entry name" value="Periplasmic binding protein-like II"/>
    <property type="match status" value="1"/>
</dbReference>
<dbReference type="PANTHER" id="PTHR43649">
    <property type="entry name" value="ARABINOSE-BINDING PROTEIN-RELATED"/>
    <property type="match status" value="1"/>
</dbReference>
<dbReference type="Gene3D" id="3.40.190.10">
    <property type="entry name" value="Periplasmic binding protein-like II"/>
    <property type="match status" value="1"/>
</dbReference>
<dbReference type="Proteomes" id="UP000656042">
    <property type="component" value="Unassembled WGS sequence"/>
</dbReference>
<name>A0A8J3BT41_9ACTN</name>
<dbReference type="RefSeq" id="WP_189077453.1">
    <property type="nucleotide sequence ID" value="NZ_BMMX01000001.1"/>
</dbReference>
<dbReference type="InterPro" id="IPR050490">
    <property type="entry name" value="Bact_solute-bd_prot1"/>
</dbReference>
<sequence length="457" mass="48204">MKKKRAALVAASVVVALATTACETPSGSDTETGADTSAFNAAASGTLNAWAFDNADDVGQARLDYAAGKLSGVDIKLDATGFDAQKFTTRLASGDVPDIVQMDRAFVGTYAAQGLLMPLDKCFSANDVDPQTRWYSSVVDDVTYKNQIWAVPQFYQPPAIILNQKVMKAAGVTEADIDTSNPDKLIAAIGKMYQANGGVPVTLGFDPQATGQIYMWTLGLGGKLTDADGKPTLDDPSNVYGLELLKRITDAQGGYAKYKSFTDSFDFFGEQNQFVKDQVGAQLDAQWYPNVLSPYAGKLQLGAVPFKDRDGKPVTVAGGTSFAIPVKAKNPAAACKWALALTEQGAWDAAGEARAKTLAKDDSINTGLFTGSPKADQELREKYVKPSGNAGFDEVINTYYEVAASGRSVGASPAGQQLKQELTNAITATLLGQKSAQDALADAQNASLSAYQTVTGG</sequence>
<keyword evidence="3" id="KW-1185">Reference proteome</keyword>
<comment type="caution">
    <text evidence="2">The sequence shown here is derived from an EMBL/GenBank/DDBJ whole genome shotgun (WGS) entry which is preliminary data.</text>
</comment>
<dbReference type="PANTHER" id="PTHR43649:SF12">
    <property type="entry name" value="DIACETYLCHITOBIOSE BINDING PROTEIN DASA"/>
    <property type="match status" value="1"/>
</dbReference>
<gene>
    <name evidence="2" type="ORF">GCM10012284_06290</name>
</gene>
<evidence type="ECO:0000313" key="3">
    <source>
        <dbReference type="Proteomes" id="UP000656042"/>
    </source>
</evidence>
<reference evidence="2" key="2">
    <citation type="submission" date="2020-09" db="EMBL/GenBank/DDBJ databases">
        <authorList>
            <person name="Sun Q."/>
            <person name="Zhou Y."/>
        </authorList>
    </citation>
    <scope>NUCLEOTIDE SEQUENCE</scope>
    <source>
        <strain evidence="2">CGMCC 4.7299</strain>
    </source>
</reference>
<dbReference type="InterPro" id="IPR006059">
    <property type="entry name" value="SBP"/>
</dbReference>
<feature type="signal peptide" evidence="1">
    <location>
        <begin position="1"/>
        <end position="21"/>
    </location>
</feature>
<dbReference type="PROSITE" id="PS51257">
    <property type="entry name" value="PROKAR_LIPOPROTEIN"/>
    <property type="match status" value="1"/>
</dbReference>
<dbReference type="AlphaFoldDB" id="A0A8J3BT41"/>
<dbReference type="Pfam" id="PF01547">
    <property type="entry name" value="SBP_bac_1"/>
    <property type="match status" value="1"/>
</dbReference>
<proteinExistence type="predicted"/>
<feature type="chain" id="PRO_5038929485" evidence="1">
    <location>
        <begin position="22"/>
        <end position="457"/>
    </location>
</feature>
<reference evidence="2" key="1">
    <citation type="journal article" date="2014" name="Int. J. Syst. Evol. Microbiol.">
        <title>Complete genome sequence of Corynebacterium casei LMG S-19264T (=DSM 44701T), isolated from a smear-ripened cheese.</title>
        <authorList>
            <consortium name="US DOE Joint Genome Institute (JGI-PGF)"/>
            <person name="Walter F."/>
            <person name="Albersmeier A."/>
            <person name="Kalinowski J."/>
            <person name="Ruckert C."/>
        </authorList>
    </citation>
    <scope>NUCLEOTIDE SEQUENCE</scope>
    <source>
        <strain evidence="2">CGMCC 4.7299</strain>
    </source>
</reference>
<dbReference type="EMBL" id="BMMX01000001">
    <property type="protein sequence ID" value="GGK75036.1"/>
    <property type="molecule type" value="Genomic_DNA"/>
</dbReference>
<accession>A0A8J3BT41</accession>
<keyword evidence="1" id="KW-0732">Signal</keyword>
<protein>
    <submittedName>
        <fullName evidence="2">Sugar ABC transporter substrate-binding protein</fullName>
    </submittedName>
</protein>
<evidence type="ECO:0000313" key="2">
    <source>
        <dbReference type="EMBL" id="GGK75036.1"/>
    </source>
</evidence>
<organism evidence="2 3">
    <name type="scientific">Mangrovihabitans endophyticus</name>
    <dbReference type="NCBI Taxonomy" id="1751298"/>
    <lineage>
        <taxon>Bacteria</taxon>
        <taxon>Bacillati</taxon>
        <taxon>Actinomycetota</taxon>
        <taxon>Actinomycetes</taxon>
        <taxon>Micromonosporales</taxon>
        <taxon>Micromonosporaceae</taxon>
        <taxon>Mangrovihabitans</taxon>
    </lineage>
</organism>